<evidence type="ECO:0000259" key="1">
    <source>
        <dbReference type="Pfam" id="PF21818"/>
    </source>
</evidence>
<evidence type="ECO:0000313" key="2">
    <source>
        <dbReference type="EMBL" id="AVR56171.1"/>
    </source>
</evidence>
<dbReference type="Proteomes" id="UP000244331">
    <property type="component" value="Segment"/>
</dbReference>
<dbReference type="RefSeq" id="YP_009996807.1">
    <property type="nucleotide sequence ID" value="NC_052940.1"/>
</dbReference>
<accession>A0A2R3ZZK1</accession>
<sequence>MRVGLVACSASKLDHAAPARELYSSQLFRKASAYAAATCDQWFILSALHGLVAPESVLQPYDVRLGQLSPAERAQWRLNVSYQLQQQLGGASADVQLVALAGADYRGVLDLLPWPAEIPMQGLGIGQQLGFLTRELRQLGAAA</sequence>
<organism evidence="2 3">
    <name type="scientific">Microbacterium phage BonaeVitae</name>
    <dbReference type="NCBI Taxonomy" id="2126925"/>
    <lineage>
        <taxon>Viruses</taxon>
        <taxon>Duplodnaviria</taxon>
        <taxon>Heunggongvirae</taxon>
        <taxon>Uroviricota</taxon>
        <taxon>Caudoviricetes</taxon>
        <taxon>Orlajensenviridae</taxon>
        <taxon>Pelczarvirinae</taxon>
        <taxon>Bonaevitaevirus</taxon>
        <taxon>Bonaevitaevirus bonaevitae</taxon>
    </lineage>
</organism>
<dbReference type="GeneID" id="62648731"/>
<gene>
    <name evidence="2" type="primary">21</name>
    <name evidence="2" type="ORF">SEA_BONAEVITAE_21</name>
</gene>
<protein>
    <recommendedName>
        <fullName evidence="1">DUF6884 domain-containing protein</fullName>
    </recommendedName>
</protein>
<dbReference type="Pfam" id="PF21818">
    <property type="entry name" value="DUF6884"/>
    <property type="match status" value="1"/>
</dbReference>
<evidence type="ECO:0000313" key="3">
    <source>
        <dbReference type="Proteomes" id="UP000244331"/>
    </source>
</evidence>
<dbReference type="KEGG" id="vg:62648731"/>
<reference evidence="2 3" key="1">
    <citation type="submission" date="2018-03" db="EMBL/GenBank/DDBJ databases">
        <authorList>
            <person name="Stanton A.-C.J."/>
            <person name="Heskett L."/>
            <person name="Lambert A."/>
            <person name="Linder D."/>
            <person name="Novinski D."/>
            <person name="Bricker J."/>
            <person name="Garlena R.A."/>
            <person name="Russell D.A."/>
            <person name="Pope W.H."/>
            <person name="Jacobs-Sera D."/>
            <person name="Hatfull G.F."/>
        </authorList>
    </citation>
    <scope>NUCLEOTIDE SEQUENCE [LARGE SCALE GENOMIC DNA]</scope>
</reference>
<dbReference type="EMBL" id="MH045556">
    <property type="protein sequence ID" value="AVR56171.1"/>
    <property type="molecule type" value="Genomic_DNA"/>
</dbReference>
<proteinExistence type="predicted"/>
<dbReference type="InterPro" id="IPR049251">
    <property type="entry name" value="DUF6884"/>
</dbReference>
<keyword evidence="3" id="KW-1185">Reference proteome</keyword>
<feature type="domain" description="DUF6884" evidence="1">
    <location>
        <begin position="3"/>
        <end position="133"/>
    </location>
</feature>
<name>A0A2R3ZZK1_9CAUD</name>